<dbReference type="Gene3D" id="2.10.25.30">
    <property type="entry name" value="EGF-like, alliinase"/>
    <property type="match status" value="1"/>
</dbReference>
<accession>A0A4S8K8Q8</accession>
<dbReference type="AlphaFoldDB" id="A0A4S8K8Q8"/>
<evidence type="ECO:0000313" key="3">
    <source>
        <dbReference type="EMBL" id="THU71382.1"/>
    </source>
</evidence>
<evidence type="ECO:0000256" key="1">
    <source>
        <dbReference type="SAM" id="MobiDB-lite"/>
    </source>
</evidence>
<proteinExistence type="predicted"/>
<keyword evidence="4" id="KW-1185">Reference proteome</keyword>
<dbReference type="GO" id="GO:0016846">
    <property type="term" value="F:carbon-sulfur lyase activity"/>
    <property type="evidence" value="ECO:0007669"/>
    <property type="project" value="InterPro"/>
</dbReference>
<dbReference type="Proteomes" id="UP000317650">
    <property type="component" value="Chromosome 4"/>
</dbReference>
<protein>
    <recommendedName>
        <fullName evidence="2">Alliinase EGF-like domain-containing protein</fullName>
    </recommendedName>
</protein>
<organism evidence="3 4">
    <name type="scientific">Musa balbisiana</name>
    <name type="common">Banana</name>
    <dbReference type="NCBI Taxonomy" id="52838"/>
    <lineage>
        <taxon>Eukaryota</taxon>
        <taxon>Viridiplantae</taxon>
        <taxon>Streptophyta</taxon>
        <taxon>Embryophyta</taxon>
        <taxon>Tracheophyta</taxon>
        <taxon>Spermatophyta</taxon>
        <taxon>Magnoliopsida</taxon>
        <taxon>Liliopsida</taxon>
        <taxon>Zingiberales</taxon>
        <taxon>Musaceae</taxon>
        <taxon>Musa</taxon>
    </lineage>
</organism>
<dbReference type="Pfam" id="PF04863">
    <property type="entry name" value="EGF_alliinase"/>
    <property type="match status" value="1"/>
</dbReference>
<reference evidence="3 4" key="1">
    <citation type="journal article" date="2019" name="Nat. Plants">
        <title>Genome sequencing of Musa balbisiana reveals subgenome evolution and function divergence in polyploid bananas.</title>
        <authorList>
            <person name="Yao X."/>
        </authorList>
    </citation>
    <scope>NUCLEOTIDE SEQUENCE [LARGE SCALE GENOMIC DNA]</scope>
    <source>
        <strain evidence="4">cv. DH-PKW</strain>
        <tissue evidence="3">Leaves</tissue>
    </source>
</reference>
<dbReference type="InterPro" id="IPR037029">
    <property type="entry name" value="Alliinase_N_sf"/>
</dbReference>
<gene>
    <name evidence="3" type="ORF">C4D60_Mb04t00810</name>
</gene>
<feature type="domain" description="Alliinase EGF-like" evidence="2">
    <location>
        <begin position="54"/>
        <end position="108"/>
    </location>
</feature>
<evidence type="ECO:0000313" key="4">
    <source>
        <dbReference type="Proteomes" id="UP000317650"/>
    </source>
</evidence>
<sequence length="114" mass="12179">MARIREGLPLEKRGDKGEREEKQAEAIVGAAIASRATRILRVHHHQQRPPSLGWTGSAATEAEAVAAINCSGHGRAFLDGVLAGGGLPVCECNKCYYGSDCSRLLHDCPADVDR</sequence>
<dbReference type="STRING" id="52838.A0A4S8K8Q8"/>
<dbReference type="EMBL" id="PYDT01000001">
    <property type="protein sequence ID" value="THU71382.1"/>
    <property type="molecule type" value="Genomic_DNA"/>
</dbReference>
<dbReference type="InterPro" id="IPR006947">
    <property type="entry name" value="EGF_alliinase"/>
</dbReference>
<comment type="caution">
    <text evidence="3">The sequence shown here is derived from an EMBL/GenBank/DDBJ whole genome shotgun (WGS) entry which is preliminary data.</text>
</comment>
<feature type="region of interest" description="Disordered" evidence="1">
    <location>
        <begin position="1"/>
        <end position="22"/>
    </location>
</feature>
<name>A0A4S8K8Q8_MUSBA</name>
<evidence type="ECO:0000259" key="2">
    <source>
        <dbReference type="Pfam" id="PF04863"/>
    </source>
</evidence>